<name>A0A1H7ZA68_9RHOB</name>
<comment type="similarity">
    <text evidence="1">Belongs to the bacterial AtpI family.</text>
</comment>
<comment type="function">
    <text evidence="1">A possible function for this protein is to guide the assembly of the membrane sector of the ATPase enzyme complex.</text>
</comment>
<evidence type="ECO:0000256" key="1">
    <source>
        <dbReference type="PIRNR" id="PIRNR032126"/>
    </source>
</evidence>
<dbReference type="InterPro" id="IPR016989">
    <property type="entry name" value="Atp1_alphaprobac"/>
</dbReference>
<keyword evidence="3" id="KW-1133">Transmembrane helix</keyword>
<keyword evidence="5" id="KW-1185">Reference proteome</keyword>
<dbReference type="RefSeq" id="WP_091296160.1">
    <property type="nucleotide sequence ID" value="NZ_FOCE01000001.1"/>
</dbReference>
<keyword evidence="1" id="KW-0813">Transport</keyword>
<dbReference type="OrthoDB" id="15401at2"/>
<keyword evidence="1" id="KW-0406">Ion transport</keyword>
<evidence type="ECO:0000313" key="5">
    <source>
        <dbReference type="Proteomes" id="UP000198761"/>
    </source>
</evidence>
<dbReference type="STRING" id="933059.SAMN04488103_101450"/>
<dbReference type="AlphaFoldDB" id="A0A1H7ZA68"/>
<keyword evidence="1 3" id="KW-0472">Membrane</keyword>
<keyword evidence="1" id="KW-0375">Hydrogen ion transport</keyword>
<dbReference type="GO" id="GO:0045259">
    <property type="term" value="C:proton-transporting ATP synthase complex"/>
    <property type="evidence" value="ECO:0007669"/>
    <property type="project" value="UniProtKB-UniRule"/>
</dbReference>
<evidence type="ECO:0000256" key="3">
    <source>
        <dbReference type="SAM" id="Phobius"/>
    </source>
</evidence>
<feature type="compositionally biased region" description="Low complexity" evidence="2">
    <location>
        <begin position="100"/>
        <end position="109"/>
    </location>
</feature>
<evidence type="ECO:0000313" key="4">
    <source>
        <dbReference type="EMBL" id="SEM55111.1"/>
    </source>
</evidence>
<organism evidence="4 5">
    <name type="scientific">Gemmobacter aquatilis</name>
    <dbReference type="NCBI Taxonomy" id="933059"/>
    <lineage>
        <taxon>Bacteria</taxon>
        <taxon>Pseudomonadati</taxon>
        <taxon>Pseudomonadota</taxon>
        <taxon>Alphaproteobacteria</taxon>
        <taxon>Rhodobacterales</taxon>
        <taxon>Paracoccaceae</taxon>
        <taxon>Gemmobacter</taxon>
    </lineage>
</organism>
<evidence type="ECO:0000256" key="2">
    <source>
        <dbReference type="SAM" id="MobiDB-lite"/>
    </source>
</evidence>
<dbReference type="Pfam" id="PF09527">
    <property type="entry name" value="ATPase_gene1"/>
    <property type="match status" value="1"/>
</dbReference>
<feature type="region of interest" description="Disordered" evidence="2">
    <location>
        <begin position="92"/>
        <end position="120"/>
    </location>
</feature>
<dbReference type="PIRSF" id="PIRSF032126">
    <property type="entry name" value="F0F1_ATP_synthase_subunit_I"/>
    <property type="match status" value="1"/>
</dbReference>
<dbReference type="GO" id="GO:1902600">
    <property type="term" value="P:proton transmembrane transport"/>
    <property type="evidence" value="ECO:0007669"/>
    <property type="project" value="UniProtKB-KW"/>
</dbReference>
<sequence>MADEPDPERLRALDARLSQVKGAKTKASDAGTDFSQGEQAWRMVIELVSGMVLGLGIGYGLDWLFDTLPIFLLVFGLLGFIAGIKTMMGTARDMAEKQAKAQGAQTQAGHPPEPKDDRRG</sequence>
<keyword evidence="3" id="KW-0812">Transmembrane</keyword>
<dbReference type="Proteomes" id="UP000198761">
    <property type="component" value="Unassembled WGS sequence"/>
</dbReference>
<dbReference type="InterPro" id="IPR032820">
    <property type="entry name" value="ATPase_put"/>
</dbReference>
<gene>
    <name evidence="4" type="ORF">SAMN04488103_101450</name>
</gene>
<accession>A0A1H7ZA68</accession>
<feature type="transmembrane region" description="Helical" evidence="3">
    <location>
        <begin position="67"/>
        <end position="84"/>
    </location>
</feature>
<dbReference type="EMBL" id="FOCE01000001">
    <property type="protein sequence ID" value="SEM55111.1"/>
    <property type="molecule type" value="Genomic_DNA"/>
</dbReference>
<proteinExistence type="inferred from homology"/>
<protein>
    <recommendedName>
        <fullName evidence="1">ATP synthase protein I</fullName>
    </recommendedName>
</protein>
<reference evidence="4 5" key="1">
    <citation type="submission" date="2016-10" db="EMBL/GenBank/DDBJ databases">
        <authorList>
            <person name="de Groot N.N."/>
        </authorList>
    </citation>
    <scope>NUCLEOTIDE SEQUENCE [LARGE SCALE GENOMIC DNA]</scope>
    <source>
        <strain evidence="4 5">DSM 3857</strain>
    </source>
</reference>